<sequence length="570" mass="63331">MSDGYDFSQLYHASLTSYSPGTTFLATIYQNRVIIRSTATLQIVRTWACQLPNRPLSSSSFSKTVEDNVKIDYLEWSEDGLHILAFSSIGRTAWIFGLASEGDGLSGEVARIGGEGIEGMVKVEWAKGGSGKCVMVWSDYNLKITIYDLSNGSTKIIQNPKSLNQCHTYSPDKRYLAVVEKHLGKEYIGVYDMLDNFNLFRHFQLSALDVQGISWSPCGRYIAVWDSSLSYSMFVHSPLGPLLTQFDHTSPTFSPTSSTEDPGLGIRTLTWAPGGRWLALGGWDGKVRIVESEGWRCVGVLSWGSRIVEKDVTVWKEPHDWVKDTRGRGIVQFDRVQTPTSIPTTRPDLSKPNPSIGVSQITFDRDGAFLLVRLDNSPNVIHIYTFLKTPTAESPDIQHLTSMIFENTIKSAEWCPSGSGTGKNRKLAVTVVGRTSAVYIWDEEGGGWEEESTDDTKGELNQVENDGRGGMMEGVGIPSRSDFSANELHWAPDGSSVVIQDKSRFCLLYMNESEKTDTDTNTNTDRSMRWDDVDEGLSHVVEEEEEEEDIGGWSGYGLELRGGLRTAVWA</sequence>
<dbReference type="InterPro" id="IPR015943">
    <property type="entry name" value="WD40/YVTN_repeat-like_dom_sf"/>
</dbReference>
<evidence type="ECO:0000256" key="1">
    <source>
        <dbReference type="SAM" id="MobiDB-lite"/>
    </source>
</evidence>
<dbReference type="GO" id="GO:1990810">
    <property type="term" value="P:microtubule anchoring at mitotic spindle pole body"/>
    <property type="evidence" value="ECO:0007669"/>
    <property type="project" value="TreeGrafter"/>
</dbReference>
<dbReference type="InterPro" id="IPR001680">
    <property type="entry name" value="WD40_rpt"/>
</dbReference>
<dbReference type="GO" id="GO:1990811">
    <property type="term" value="C:MWP complex"/>
    <property type="evidence" value="ECO:0007669"/>
    <property type="project" value="TreeGrafter"/>
</dbReference>
<evidence type="ECO:0000313" key="2">
    <source>
        <dbReference type="EMBL" id="WWD05380.1"/>
    </source>
</evidence>
<dbReference type="RefSeq" id="XP_066083347.1">
    <property type="nucleotide sequence ID" value="XM_066227250.1"/>
</dbReference>
<dbReference type="PANTHER" id="PTHR16220:SF0">
    <property type="entry name" value="WD REPEAT-CONTAINING PROTEIN WRAP73"/>
    <property type="match status" value="1"/>
</dbReference>
<accession>A0AAX4KIJ3</accession>
<dbReference type="GeneID" id="91102258"/>
<feature type="region of interest" description="Disordered" evidence="1">
    <location>
        <begin position="447"/>
        <end position="470"/>
    </location>
</feature>
<keyword evidence="3" id="KW-1185">Reference proteome</keyword>
<dbReference type="EMBL" id="CP144089">
    <property type="protein sequence ID" value="WWD05380.1"/>
    <property type="molecule type" value="Genomic_DNA"/>
</dbReference>
<evidence type="ECO:0000313" key="3">
    <source>
        <dbReference type="Proteomes" id="UP001358614"/>
    </source>
</evidence>
<dbReference type="KEGG" id="ker:91102258"/>
<dbReference type="Gene3D" id="2.130.10.10">
    <property type="entry name" value="YVTN repeat-like/Quinoprotein amine dehydrogenase"/>
    <property type="match status" value="2"/>
</dbReference>
<evidence type="ECO:0008006" key="4">
    <source>
        <dbReference type="Google" id="ProtNLM"/>
    </source>
</evidence>
<organism evidence="2 3">
    <name type="scientific">Kwoniella europaea PYCC6329</name>
    <dbReference type="NCBI Taxonomy" id="1423913"/>
    <lineage>
        <taxon>Eukaryota</taxon>
        <taxon>Fungi</taxon>
        <taxon>Dikarya</taxon>
        <taxon>Basidiomycota</taxon>
        <taxon>Agaricomycotina</taxon>
        <taxon>Tremellomycetes</taxon>
        <taxon>Tremellales</taxon>
        <taxon>Cryptococcaceae</taxon>
        <taxon>Kwoniella</taxon>
    </lineage>
</organism>
<dbReference type="InterPro" id="IPR052778">
    <property type="entry name" value="Centrosome-WD_assoc"/>
</dbReference>
<dbReference type="Proteomes" id="UP001358614">
    <property type="component" value="Chromosome 1"/>
</dbReference>
<dbReference type="SMART" id="SM00320">
    <property type="entry name" value="WD40"/>
    <property type="match status" value="3"/>
</dbReference>
<dbReference type="GO" id="GO:0005815">
    <property type="term" value="C:microtubule organizing center"/>
    <property type="evidence" value="ECO:0007669"/>
    <property type="project" value="TreeGrafter"/>
</dbReference>
<name>A0AAX4KIJ3_9TREE</name>
<dbReference type="SUPFAM" id="SSF82171">
    <property type="entry name" value="DPP6 N-terminal domain-like"/>
    <property type="match status" value="1"/>
</dbReference>
<dbReference type="PANTHER" id="PTHR16220">
    <property type="entry name" value="WD REPEAT PROTEIN 8-RELATED"/>
    <property type="match status" value="1"/>
</dbReference>
<gene>
    <name evidence="2" type="ORF">V865_003455</name>
</gene>
<reference evidence="2 3" key="1">
    <citation type="submission" date="2024-01" db="EMBL/GenBank/DDBJ databases">
        <title>Comparative genomics of Cryptococcus and Kwoniella reveals pathogenesis evolution and contrasting modes of karyotype evolution via chromosome fusion or intercentromeric recombination.</title>
        <authorList>
            <person name="Coelho M.A."/>
            <person name="David-Palma M."/>
            <person name="Shea T."/>
            <person name="Bowers K."/>
            <person name="McGinley-Smith S."/>
            <person name="Mohammad A.W."/>
            <person name="Gnirke A."/>
            <person name="Yurkov A.M."/>
            <person name="Nowrousian M."/>
            <person name="Sun S."/>
            <person name="Cuomo C.A."/>
            <person name="Heitman J."/>
        </authorList>
    </citation>
    <scope>NUCLEOTIDE SEQUENCE [LARGE SCALE GENOMIC DNA]</scope>
    <source>
        <strain evidence="2 3">PYCC6329</strain>
    </source>
</reference>
<protein>
    <recommendedName>
        <fullName evidence="4">Anaphase-promoting complex subunit 4 WD40 domain-containing protein</fullName>
    </recommendedName>
</protein>
<dbReference type="AlphaFoldDB" id="A0AAX4KIJ3"/>
<proteinExistence type="predicted"/>